<comment type="caution">
    <text evidence="3">The sequence shown here is derived from an EMBL/GenBank/DDBJ whole genome shotgun (WGS) entry which is preliminary data.</text>
</comment>
<evidence type="ECO:0000256" key="1">
    <source>
        <dbReference type="ARBA" id="ARBA00007637"/>
    </source>
</evidence>
<dbReference type="EMBL" id="DXEX01000174">
    <property type="protein sequence ID" value="HIX59645.1"/>
    <property type="molecule type" value="Genomic_DNA"/>
</dbReference>
<organism evidence="3 4">
    <name type="scientific">Candidatus Blautia gallistercoris</name>
    <dbReference type="NCBI Taxonomy" id="2838490"/>
    <lineage>
        <taxon>Bacteria</taxon>
        <taxon>Bacillati</taxon>
        <taxon>Bacillota</taxon>
        <taxon>Clostridia</taxon>
        <taxon>Lachnospirales</taxon>
        <taxon>Lachnospiraceae</taxon>
        <taxon>Blautia</taxon>
    </lineage>
</organism>
<dbReference type="InterPro" id="IPR036291">
    <property type="entry name" value="NAD(P)-bd_dom_sf"/>
</dbReference>
<comment type="similarity">
    <text evidence="1">Belongs to the NAD(P)-dependent epimerase/dehydratase family.</text>
</comment>
<dbReference type="PANTHER" id="PTHR43000">
    <property type="entry name" value="DTDP-D-GLUCOSE 4,6-DEHYDRATASE-RELATED"/>
    <property type="match status" value="1"/>
</dbReference>
<sequence>MKRIVVTGATSMMGVALIQEALEHGAEVYAVVRKDSPKLSRLPQASGLKLVFGDLESIAQWKEKIPKPCDLFYHFAWVGTGPERNKSVMLQSRNVYYTLEAVEAAVYLGCRRFIGAGSQAEYGPLDLPRIAPDTPADPTTAYGAAKLAAGELSRQLCRELGIEWIWPRIFSVYGIYEKETAMVASCLRNMLRGVSGDFTAGEQRWDYLYSRDAGRAYYLIGEKGVPGSRYCVGSGQARPLKEYICEMGRITGVDPEGIGRLPYPKGAVMNLCADIETLQKDTGFVPRFSFEEGIRETIAWLQGMTGGRRKEMQ</sequence>
<dbReference type="Pfam" id="PF01370">
    <property type="entry name" value="Epimerase"/>
    <property type="match status" value="1"/>
</dbReference>
<reference evidence="3" key="1">
    <citation type="journal article" date="2021" name="PeerJ">
        <title>Extensive microbial diversity within the chicken gut microbiome revealed by metagenomics and culture.</title>
        <authorList>
            <person name="Gilroy R."/>
            <person name="Ravi A."/>
            <person name="Getino M."/>
            <person name="Pursley I."/>
            <person name="Horton D.L."/>
            <person name="Alikhan N.F."/>
            <person name="Baker D."/>
            <person name="Gharbi K."/>
            <person name="Hall N."/>
            <person name="Watson M."/>
            <person name="Adriaenssens E.M."/>
            <person name="Foster-Nyarko E."/>
            <person name="Jarju S."/>
            <person name="Secka A."/>
            <person name="Antonio M."/>
            <person name="Oren A."/>
            <person name="Chaudhuri R.R."/>
            <person name="La Ragione R."/>
            <person name="Hildebrand F."/>
            <person name="Pallen M.J."/>
        </authorList>
    </citation>
    <scope>NUCLEOTIDE SEQUENCE</scope>
    <source>
        <strain evidence="3">ChiSjej1B19-8411</strain>
    </source>
</reference>
<dbReference type="Gene3D" id="3.40.50.720">
    <property type="entry name" value="NAD(P)-binding Rossmann-like Domain"/>
    <property type="match status" value="1"/>
</dbReference>
<dbReference type="AlphaFoldDB" id="A0A9D1WI47"/>
<dbReference type="Proteomes" id="UP000886817">
    <property type="component" value="Unassembled WGS sequence"/>
</dbReference>
<accession>A0A9D1WI47</accession>
<evidence type="ECO:0000313" key="4">
    <source>
        <dbReference type="Proteomes" id="UP000886817"/>
    </source>
</evidence>
<proteinExistence type="inferred from homology"/>
<evidence type="ECO:0000259" key="2">
    <source>
        <dbReference type="Pfam" id="PF01370"/>
    </source>
</evidence>
<dbReference type="InterPro" id="IPR001509">
    <property type="entry name" value="Epimerase_deHydtase"/>
</dbReference>
<evidence type="ECO:0000313" key="3">
    <source>
        <dbReference type="EMBL" id="HIX59645.1"/>
    </source>
</evidence>
<dbReference type="SUPFAM" id="SSF51735">
    <property type="entry name" value="NAD(P)-binding Rossmann-fold domains"/>
    <property type="match status" value="1"/>
</dbReference>
<name>A0A9D1WI47_9FIRM</name>
<reference evidence="3" key="2">
    <citation type="submission" date="2021-04" db="EMBL/GenBank/DDBJ databases">
        <authorList>
            <person name="Gilroy R."/>
        </authorList>
    </citation>
    <scope>NUCLEOTIDE SEQUENCE</scope>
    <source>
        <strain evidence="3">ChiSjej1B19-8411</strain>
    </source>
</reference>
<gene>
    <name evidence="3" type="ORF">IAA45_08025</name>
</gene>
<protein>
    <submittedName>
        <fullName evidence="3">NAD(P)-dependent oxidoreductase</fullName>
    </submittedName>
</protein>
<feature type="domain" description="NAD-dependent epimerase/dehydratase" evidence="2">
    <location>
        <begin position="4"/>
        <end position="233"/>
    </location>
</feature>